<dbReference type="InterPro" id="IPR050065">
    <property type="entry name" value="GlmU-like"/>
</dbReference>
<dbReference type="KEGG" id="chya:V22_14900"/>
<dbReference type="Gene3D" id="2.160.10.10">
    <property type="entry name" value="Hexapeptide repeat proteins"/>
    <property type="match status" value="1"/>
</dbReference>
<dbReference type="PANTHER" id="PTHR43584">
    <property type="entry name" value="NUCLEOTIDYL TRANSFERASE"/>
    <property type="match status" value="1"/>
</dbReference>
<evidence type="ECO:0000256" key="1">
    <source>
        <dbReference type="ARBA" id="ARBA00022679"/>
    </source>
</evidence>
<dbReference type="GO" id="GO:0016779">
    <property type="term" value="F:nucleotidyltransferase activity"/>
    <property type="evidence" value="ECO:0007669"/>
    <property type="project" value="UniProtKB-ARBA"/>
</dbReference>
<keyword evidence="4" id="KW-1185">Reference proteome</keyword>
<dbReference type="Proteomes" id="UP000319976">
    <property type="component" value="Chromosome"/>
</dbReference>
<protein>
    <recommendedName>
        <fullName evidence="5">Bacterial transferase hexapeptide (Six repeats)</fullName>
    </recommendedName>
</protein>
<sequence length="420" mass="45947">MTRIAFFEDALVTGLEPLTFLRPAFELRCGRYTSRERLVSADAQEFGAFTRPALAESYAEEHPQARINDFDWLRADETLLINGRWLSDLTELTPSDGQVGLIGDEVAWIAVTPEVMASWSLETLHEDLLRASQKCERVKADGVMLAHPWDLVERNSKQLEIDFRSAPEPKAEQESFRSVEILGDATQVRIDPTATINPFVVLDATSGPITIAADAVVDSFTKIEGPAHIGAGSQLFRALIRSGTTIGPVCRVGGEIEASIFHGYSNKYHEGFFGHGYICPWVNLGAMTTNSDLRNDYGPVSVPLSGIPIQSGQNKVGTFIGDHTKTALASLFNTGTSVGVMSMVVPGAGLLPKHIPSFSRVWHGVVDDKLDLESALDTAAMAMSRRDCEMTDAMRTLLRSVHAETECERQIAIERAAKRG</sequence>
<evidence type="ECO:0008006" key="5">
    <source>
        <dbReference type="Google" id="ProtNLM"/>
    </source>
</evidence>
<dbReference type="OrthoDB" id="234332at2"/>
<name>A0A517T7B5_9PLAN</name>
<dbReference type="SUPFAM" id="SSF51161">
    <property type="entry name" value="Trimeric LpxA-like enzymes"/>
    <property type="match status" value="1"/>
</dbReference>
<evidence type="ECO:0000256" key="2">
    <source>
        <dbReference type="ARBA" id="ARBA00023315"/>
    </source>
</evidence>
<dbReference type="NCBIfam" id="TIGR03991">
    <property type="entry name" value="alt_bact_glmU"/>
    <property type="match status" value="1"/>
</dbReference>
<reference evidence="3 4" key="1">
    <citation type="submission" date="2019-02" db="EMBL/GenBank/DDBJ databases">
        <title>Deep-cultivation of Planctomycetes and their phenomic and genomic characterization uncovers novel biology.</title>
        <authorList>
            <person name="Wiegand S."/>
            <person name="Jogler M."/>
            <person name="Boedeker C."/>
            <person name="Pinto D."/>
            <person name="Vollmers J."/>
            <person name="Rivas-Marin E."/>
            <person name="Kohn T."/>
            <person name="Peeters S.H."/>
            <person name="Heuer A."/>
            <person name="Rast P."/>
            <person name="Oberbeckmann S."/>
            <person name="Bunk B."/>
            <person name="Jeske O."/>
            <person name="Meyerdierks A."/>
            <person name="Storesund J.E."/>
            <person name="Kallscheuer N."/>
            <person name="Luecker S."/>
            <person name="Lage O.M."/>
            <person name="Pohl T."/>
            <person name="Merkel B.J."/>
            <person name="Hornburger P."/>
            <person name="Mueller R.-W."/>
            <person name="Bruemmer F."/>
            <person name="Labrenz M."/>
            <person name="Spormann A.M."/>
            <person name="Op den Camp H."/>
            <person name="Overmann J."/>
            <person name="Amann R."/>
            <person name="Jetten M.S.M."/>
            <person name="Mascher T."/>
            <person name="Medema M.H."/>
            <person name="Devos D.P."/>
            <person name="Kaster A.-K."/>
            <person name="Ovreas L."/>
            <person name="Rohde M."/>
            <person name="Galperin M.Y."/>
            <person name="Jogler C."/>
        </authorList>
    </citation>
    <scope>NUCLEOTIDE SEQUENCE [LARGE SCALE GENOMIC DNA]</scope>
    <source>
        <strain evidence="3 4">V22</strain>
    </source>
</reference>
<evidence type="ECO:0000313" key="3">
    <source>
        <dbReference type="EMBL" id="QDT64259.1"/>
    </source>
</evidence>
<accession>A0A517T7B5</accession>
<evidence type="ECO:0000313" key="4">
    <source>
        <dbReference type="Proteomes" id="UP000319976"/>
    </source>
</evidence>
<dbReference type="Pfam" id="PF13562">
    <property type="entry name" value="NTP_transf_4"/>
    <property type="match status" value="1"/>
</dbReference>
<keyword evidence="1" id="KW-0808">Transferase</keyword>
<organism evidence="3 4">
    <name type="scientific">Calycomorphotria hydatis</name>
    <dbReference type="NCBI Taxonomy" id="2528027"/>
    <lineage>
        <taxon>Bacteria</taxon>
        <taxon>Pseudomonadati</taxon>
        <taxon>Planctomycetota</taxon>
        <taxon>Planctomycetia</taxon>
        <taxon>Planctomycetales</taxon>
        <taxon>Planctomycetaceae</taxon>
        <taxon>Calycomorphotria</taxon>
    </lineage>
</organism>
<keyword evidence="2" id="KW-0012">Acyltransferase</keyword>
<dbReference type="InterPro" id="IPR011004">
    <property type="entry name" value="Trimer_LpxA-like_sf"/>
</dbReference>
<dbReference type="AlphaFoldDB" id="A0A517T7B5"/>
<dbReference type="EMBL" id="CP036316">
    <property type="protein sequence ID" value="QDT64259.1"/>
    <property type="molecule type" value="Genomic_DNA"/>
</dbReference>
<dbReference type="InterPro" id="IPR023917">
    <property type="entry name" value="Bifunctiontional_GlmU_bac-type"/>
</dbReference>
<dbReference type="RefSeq" id="WP_145261266.1">
    <property type="nucleotide sequence ID" value="NZ_CP036316.1"/>
</dbReference>
<dbReference type="PANTHER" id="PTHR43584:SF9">
    <property type="entry name" value="TRANSFERASE HEXAPEPTIDE REPEAT CONTAINING PROTEIN"/>
    <property type="match status" value="1"/>
</dbReference>
<dbReference type="GO" id="GO:0016746">
    <property type="term" value="F:acyltransferase activity"/>
    <property type="evidence" value="ECO:0007669"/>
    <property type="project" value="UniProtKB-KW"/>
</dbReference>
<gene>
    <name evidence="3" type="ORF">V22_14900</name>
</gene>
<proteinExistence type="predicted"/>